<feature type="region of interest" description="Disordered" evidence="2">
    <location>
        <begin position="93"/>
        <end position="125"/>
    </location>
</feature>
<evidence type="ECO:0000313" key="4">
    <source>
        <dbReference type="Proteomes" id="UP000199376"/>
    </source>
</evidence>
<reference evidence="3 4" key="1">
    <citation type="submission" date="2016-10" db="EMBL/GenBank/DDBJ databases">
        <authorList>
            <person name="de Groot N.N."/>
        </authorList>
    </citation>
    <scope>NUCLEOTIDE SEQUENCE [LARGE SCALE GENOMIC DNA]</scope>
    <source>
        <strain evidence="3 4">DSM 19113</strain>
    </source>
</reference>
<evidence type="ECO:0000313" key="3">
    <source>
        <dbReference type="EMBL" id="SFB80551.1"/>
    </source>
</evidence>
<protein>
    <submittedName>
        <fullName evidence="3">Uncharacterized protein YlbG, UPF0298 family</fullName>
    </submittedName>
</protein>
<feature type="compositionally biased region" description="Basic and acidic residues" evidence="2">
    <location>
        <begin position="110"/>
        <end position="125"/>
    </location>
</feature>
<dbReference type="Pfam" id="PF09902">
    <property type="entry name" value="DUF2129"/>
    <property type="match status" value="1"/>
</dbReference>
<organism evidence="3 4">
    <name type="scientific">Fructobacillus durionis</name>
    <dbReference type="NCBI Taxonomy" id="283737"/>
    <lineage>
        <taxon>Bacteria</taxon>
        <taxon>Bacillati</taxon>
        <taxon>Bacillota</taxon>
        <taxon>Bacilli</taxon>
        <taxon>Lactobacillales</taxon>
        <taxon>Lactobacillaceae</taxon>
        <taxon>Fructobacillus</taxon>
    </lineage>
</organism>
<sequence>MFEMQKRRAIYVYMRGLKQVGQLKKFGDIAYISNKMNYVALYVNDDDAEELALKLKKYRFVKTVKVSPRPDIDPDLGDLHDDVFFEAYDKGQDEGETAAGAPASVSESPKNIDKVQSEQIKVEEK</sequence>
<keyword evidence="4" id="KW-1185">Reference proteome</keyword>
<dbReference type="EMBL" id="FOLI01000001">
    <property type="protein sequence ID" value="SFB80551.1"/>
    <property type="molecule type" value="Genomic_DNA"/>
</dbReference>
<accession>A0A1I1E042</accession>
<dbReference type="InterPro" id="IPR016979">
    <property type="entry name" value="DUF2129"/>
</dbReference>
<dbReference type="AlphaFoldDB" id="A0A1I1E042"/>
<evidence type="ECO:0000256" key="2">
    <source>
        <dbReference type="SAM" id="MobiDB-lite"/>
    </source>
</evidence>
<dbReference type="STRING" id="283737.SAMN05660453_0227"/>
<dbReference type="Proteomes" id="UP000199376">
    <property type="component" value="Unassembled WGS sequence"/>
</dbReference>
<evidence type="ECO:0000256" key="1">
    <source>
        <dbReference type="ARBA" id="ARBA00022490"/>
    </source>
</evidence>
<proteinExistence type="predicted"/>
<keyword evidence="1" id="KW-0963">Cytoplasm</keyword>
<dbReference type="OrthoDB" id="2990788at2"/>
<name>A0A1I1E042_9LACO</name>
<dbReference type="RefSeq" id="WP_091501213.1">
    <property type="nucleotide sequence ID" value="NZ_FOLI01000001.1"/>
</dbReference>
<gene>
    <name evidence="3" type="ORF">SAMN05660453_0227</name>
</gene>